<comment type="subunit">
    <text evidence="3">The complex is composed of two ATP-binding proteins (UgpC), two transmembrane proteins (UgpA and UgpE) and a solute-binding protein (UgpB).</text>
</comment>
<comment type="function">
    <text evidence="10">Part of the ABC transporter complex UgpBAEC involved in sn-glycerol-3-phosphate (G3P) import. Probably responsible for the translocation of the substrate across the membrane.</text>
</comment>
<evidence type="ECO:0000256" key="8">
    <source>
        <dbReference type="ARBA" id="ARBA00022989"/>
    </source>
</evidence>
<feature type="transmembrane region" description="Helical" evidence="12">
    <location>
        <begin position="66"/>
        <end position="92"/>
    </location>
</feature>
<evidence type="ECO:0000256" key="11">
    <source>
        <dbReference type="ARBA" id="ARBA00040780"/>
    </source>
</evidence>
<feature type="domain" description="ABC transmembrane type-1" evidence="13">
    <location>
        <begin position="70"/>
        <end position="282"/>
    </location>
</feature>
<evidence type="ECO:0000259" key="13">
    <source>
        <dbReference type="PROSITE" id="PS50928"/>
    </source>
</evidence>
<evidence type="ECO:0000256" key="12">
    <source>
        <dbReference type="RuleBase" id="RU363032"/>
    </source>
</evidence>
<dbReference type="Proteomes" id="UP000287687">
    <property type="component" value="Unassembled WGS sequence"/>
</dbReference>
<feature type="transmembrane region" description="Helical" evidence="12">
    <location>
        <begin position="12"/>
        <end position="31"/>
    </location>
</feature>
<dbReference type="SUPFAM" id="SSF161098">
    <property type="entry name" value="MetI-like"/>
    <property type="match status" value="1"/>
</dbReference>
<keyword evidence="8 12" id="KW-1133">Transmembrane helix</keyword>
<dbReference type="EMBL" id="SBIP01000001">
    <property type="protein sequence ID" value="RWX81389.1"/>
    <property type="molecule type" value="Genomic_DNA"/>
</dbReference>
<dbReference type="InterPro" id="IPR000515">
    <property type="entry name" value="MetI-like"/>
</dbReference>
<keyword evidence="9 12" id="KW-0472">Membrane</keyword>
<proteinExistence type="inferred from homology"/>
<organism evidence="14 15">
    <name type="scientific">Neorhizobium lilium</name>
    <dbReference type="NCBI Taxonomy" id="2503024"/>
    <lineage>
        <taxon>Bacteria</taxon>
        <taxon>Pseudomonadati</taxon>
        <taxon>Pseudomonadota</taxon>
        <taxon>Alphaproteobacteria</taxon>
        <taxon>Hyphomicrobiales</taxon>
        <taxon>Rhizobiaceae</taxon>
        <taxon>Rhizobium/Agrobacterium group</taxon>
        <taxon>Neorhizobium</taxon>
    </lineage>
</organism>
<sequence length="293" mass="32092">MQSVVFPNKILPYFLVVPQIVLTVVFFFWPAGQALYQSAMREDPFGLQSGFVGLANFRQILADPNYLHAVQVTVVFSVATAVLSMAVALILANAADLVVRGKGLYRTMLIIPYAVAPAVAGMLWLFMFNPSMGTLAYLLRRNGIAWDPLLNGDQAMVLVVVAAAWKQISYNFLFFVAGLQAIPKSLLEAAAIDGARGSRRFWTIVFPLLAPTTFFLLVVNTVYAFFDTFGIIHSVTGGGPAKATETLVYKVYNDGFVNLNLGSSAAQSVVLMVIVIGLTAFQFRFVERRVHYG</sequence>
<dbReference type="CDD" id="cd06261">
    <property type="entry name" value="TM_PBP2"/>
    <property type="match status" value="1"/>
</dbReference>
<evidence type="ECO:0000313" key="15">
    <source>
        <dbReference type="Proteomes" id="UP000287687"/>
    </source>
</evidence>
<dbReference type="InterPro" id="IPR050809">
    <property type="entry name" value="UgpAE/MalFG_permease"/>
</dbReference>
<evidence type="ECO:0000256" key="10">
    <source>
        <dbReference type="ARBA" id="ARBA00037054"/>
    </source>
</evidence>
<dbReference type="RefSeq" id="WP_128441214.1">
    <property type="nucleotide sequence ID" value="NZ_SBIP01000001.1"/>
</dbReference>
<evidence type="ECO:0000256" key="9">
    <source>
        <dbReference type="ARBA" id="ARBA00023136"/>
    </source>
</evidence>
<evidence type="ECO:0000256" key="7">
    <source>
        <dbReference type="ARBA" id="ARBA00022692"/>
    </source>
</evidence>
<keyword evidence="5" id="KW-1003">Cell membrane</keyword>
<dbReference type="Gene3D" id="1.10.3720.10">
    <property type="entry name" value="MetI-like"/>
    <property type="match status" value="1"/>
</dbReference>
<dbReference type="NCBIfam" id="NF007852">
    <property type="entry name" value="PRK10561.1"/>
    <property type="match status" value="1"/>
</dbReference>
<accession>A0A3S3VT92</accession>
<gene>
    <name evidence="14" type="primary">ugpA</name>
    <name evidence="14" type="ORF">EPK99_03520</name>
</gene>
<comment type="subcellular location">
    <subcellularLocation>
        <location evidence="1">Cell inner membrane</location>
        <topology evidence="1">Multi-pass membrane protein</topology>
    </subcellularLocation>
    <subcellularLocation>
        <location evidence="12">Cell membrane</location>
        <topology evidence="12">Multi-pass membrane protein</topology>
    </subcellularLocation>
</comment>
<feature type="transmembrane region" description="Helical" evidence="12">
    <location>
        <begin position="104"/>
        <end position="127"/>
    </location>
</feature>
<dbReference type="PROSITE" id="PS50928">
    <property type="entry name" value="ABC_TM1"/>
    <property type="match status" value="1"/>
</dbReference>
<evidence type="ECO:0000256" key="4">
    <source>
        <dbReference type="ARBA" id="ARBA00022448"/>
    </source>
</evidence>
<evidence type="ECO:0000256" key="6">
    <source>
        <dbReference type="ARBA" id="ARBA00022519"/>
    </source>
</evidence>
<dbReference type="AlphaFoldDB" id="A0A3S3VT92"/>
<keyword evidence="4 12" id="KW-0813">Transport</keyword>
<evidence type="ECO:0000256" key="1">
    <source>
        <dbReference type="ARBA" id="ARBA00004429"/>
    </source>
</evidence>
<dbReference type="PANTHER" id="PTHR43227:SF9">
    <property type="entry name" value="SN-GLYCEROL-3-PHOSPHATE TRANSPORT SYSTEM PERMEASE PROTEIN UGPA"/>
    <property type="match status" value="1"/>
</dbReference>
<evidence type="ECO:0000256" key="2">
    <source>
        <dbReference type="ARBA" id="ARBA00009306"/>
    </source>
</evidence>
<feature type="transmembrane region" description="Helical" evidence="12">
    <location>
        <begin position="155"/>
        <end position="180"/>
    </location>
</feature>
<feature type="transmembrane region" description="Helical" evidence="12">
    <location>
        <begin position="265"/>
        <end position="286"/>
    </location>
</feature>
<keyword evidence="6" id="KW-0997">Cell inner membrane</keyword>
<comment type="similarity">
    <text evidence="2 12">Belongs to the binding-protein-dependent transport system permease family.</text>
</comment>
<dbReference type="Pfam" id="PF00528">
    <property type="entry name" value="BPD_transp_1"/>
    <property type="match status" value="1"/>
</dbReference>
<dbReference type="GO" id="GO:0055085">
    <property type="term" value="P:transmembrane transport"/>
    <property type="evidence" value="ECO:0007669"/>
    <property type="project" value="InterPro"/>
</dbReference>
<dbReference type="OrthoDB" id="9773727at2"/>
<dbReference type="InterPro" id="IPR035906">
    <property type="entry name" value="MetI-like_sf"/>
</dbReference>
<evidence type="ECO:0000256" key="5">
    <source>
        <dbReference type="ARBA" id="ARBA00022475"/>
    </source>
</evidence>
<evidence type="ECO:0000256" key="3">
    <source>
        <dbReference type="ARBA" id="ARBA00011557"/>
    </source>
</evidence>
<evidence type="ECO:0000313" key="14">
    <source>
        <dbReference type="EMBL" id="RWX81389.1"/>
    </source>
</evidence>
<keyword evidence="7 12" id="KW-0812">Transmembrane</keyword>
<keyword evidence="15" id="KW-1185">Reference proteome</keyword>
<reference evidence="14 15" key="1">
    <citation type="submission" date="2019-01" db="EMBL/GenBank/DDBJ databases">
        <title>The draft genome of Rhizobium sp. 24NR.</title>
        <authorList>
            <person name="Liu L."/>
            <person name="Liang L."/>
            <person name="Shi S."/>
            <person name="Xu L."/>
            <person name="Wang X."/>
            <person name="Li L."/>
            <person name="Zhang X."/>
        </authorList>
    </citation>
    <scope>NUCLEOTIDE SEQUENCE [LARGE SCALE GENOMIC DNA]</scope>
    <source>
        <strain evidence="14 15">24NR</strain>
    </source>
</reference>
<dbReference type="PANTHER" id="PTHR43227">
    <property type="entry name" value="BLL4140 PROTEIN"/>
    <property type="match status" value="1"/>
</dbReference>
<feature type="transmembrane region" description="Helical" evidence="12">
    <location>
        <begin position="201"/>
        <end position="226"/>
    </location>
</feature>
<protein>
    <recommendedName>
        <fullName evidence="11">sn-glycerol-3-phosphate transport system permease protein UgpA</fullName>
    </recommendedName>
</protein>
<name>A0A3S3VT92_9HYPH</name>
<dbReference type="GO" id="GO:0005886">
    <property type="term" value="C:plasma membrane"/>
    <property type="evidence" value="ECO:0007669"/>
    <property type="project" value="UniProtKB-SubCell"/>
</dbReference>
<comment type="caution">
    <text evidence="14">The sequence shown here is derived from an EMBL/GenBank/DDBJ whole genome shotgun (WGS) entry which is preliminary data.</text>
</comment>